<evidence type="ECO:0000313" key="2">
    <source>
        <dbReference type="Proteomes" id="UP000245812"/>
    </source>
</evidence>
<organism evidence="1 2">
    <name type="scientific">Fulvimonas soli</name>
    <dbReference type="NCBI Taxonomy" id="155197"/>
    <lineage>
        <taxon>Bacteria</taxon>
        <taxon>Pseudomonadati</taxon>
        <taxon>Pseudomonadota</taxon>
        <taxon>Gammaproteobacteria</taxon>
        <taxon>Lysobacterales</taxon>
        <taxon>Rhodanobacteraceae</taxon>
        <taxon>Fulvimonas</taxon>
    </lineage>
</organism>
<comment type="caution">
    <text evidence="1">The sequence shown here is derived from an EMBL/GenBank/DDBJ whole genome shotgun (WGS) entry which is preliminary data.</text>
</comment>
<keyword evidence="2" id="KW-1185">Reference proteome</keyword>
<gene>
    <name evidence="1" type="ORF">C7456_10114</name>
</gene>
<evidence type="ECO:0000313" key="1">
    <source>
        <dbReference type="EMBL" id="PWK92682.1"/>
    </source>
</evidence>
<accession>A0A316IGL4</accession>
<dbReference type="EMBL" id="QGHC01000001">
    <property type="protein sequence ID" value="PWK92682.1"/>
    <property type="molecule type" value="Genomic_DNA"/>
</dbReference>
<dbReference type="AlphaFoldDB" id="A0A316IGL4"/>
<proteinExistence type="predicted"/>
<dbReference type="Proteomes" id="UP000245812">
    <property type="component" value="Unassembled WGS sequence"/>
</dbReference>
<protein>
    <submittedName>
        <fullName evidence="1">Uncharacterized protein</fullName>
    </submittedName>
</protein>
<name>A0A316IGL4_9GAMM</name>
<reference evidence="1 2" key="1">
    <citation type="submission" date="2018-05" db="EMBL/GenBank/DDBJ databases">
        <title>Genomic Encyclopedia of Type Strains, Phase IV (KMG-IV): sequencing the most valuable type-strain genomes for metagenomic binning, comparative biology and taxonomic classification.</title>
        <authorList>
            <person name="Goeker M."/>
        </authorList>
    </citation>
    <scope>NUCLEOTIDE SEQUENCE [LARGE SCALE GENOMIC DNA]</scope>
    <source>
        <strain evidence="1 2">DSM 14263</strain>
    </source>
</reference>
<dbReference type="RefSeq" id="WP_170211490.1">
    <property type="nucleotide sequence ID" value="NZ_MSZV01000176.1"/>
</dbReference>
<sequence length="55" mass="6027">MQLVAGMLSFLHRGSAAPAMPAAPPCPNFQLVSWRAGARTRREDELARWHESHGG</sequence>